<dbReference type="Pfam" id="PF04934">
    <property type="entry name" value="Med6"/>
    <property type="match status" value="1"/>
</dbReference>
<evidence type="ECO:0000256" key="3">
    <source>
        <dbReference type="ARBA" id="ARBA00020634"/>
    </source>
</evidence>
<gene>
    <name evidence="10" type="ORF">TCAL_01407</name>
</gene>
<evidence type="ECO:0000256" key="9">
    <source>
        <dbReference type="SAM" id="MobiDB-lite"/>
    </source>
</evidence>
<comment type="caution">
    <text evidence="10">The sequence shown here is derived from an EMBL/GenBank/DDBJ whole genome shotgun (WGS) entry which is preliminary data.</text>
</comment>
<dbReference type="GO" id="GO:0003712">
    <property type="term" value="F:transcription coregulator activity"/>
    <property type="evidence" value="ECO:0007669"/>
    <property type="project" value="InterPro"/>
</dbReference>
<dbReference type="InterPro" id="IPR007018">
    <property type="entry name" value="Mediator_Med6"/>
</dbReference>
<dbReference type="InterPro" id="IPR038566">
    <property type="entry name" value="Mediator_Med6_sf"/>
</dbReference>
<sequence>MLNDSKLTDNPLSISWHDSAWIPVLNPHNVMDYFSERSNPFYDRTCSNEVVKMQRVSPEQMVNMQGTEYCLLHVQEPILYVIRKQHRHSPTQVTPLTDYYIIAGIVYQAPDLGSVLNSRILTTVNHLQSAFDEAKSYAKYHPSRGYWWDFGPGQVQKKKSKTPAGPSTEESGPNAGKKAKKRPALRKETERKAKEEPSSIFQRRRVDMILDLITRKFPPKLPTTVPTASAATATNVADKETSNEIKLEKDVIKTENTVTTASGVKREATPNKNTQPDAKRLKTN</sequence>
<evidence type="ECO:0000256" key="6">
    <source>
        <dbReference type="ARBA" id="ARBA00023163"/>
    </source>
</evidence>
<evidence type="ECO:0000256" key="7">
    <source>
        <dbReference type="ARBA" id="ARBA00023242"/>
    </source>
</evidence>
<feature type="compositionally biased region" description="Basic and acidic residues" evidence="9">
    <location>
        <begin position="185"/>
        <end position="197"/>
    </location>
</feature>
<organism evidence="10 11">
    <name type="scientific">Tigriopus californicus</name>
    <name type="common">Marine copepod</name>
    <dbReference type="NCBI Taxonomy" id="6832"/>
    <lineage>
        <taxon>Eukaryota</taxon>
        <taxon>Metazoa</taxon>
        <taxon>Ecdysozoa</taxon>
        <taxon>Arthropoda</taxon>
        <taxon>Crustacea</taxon>
        <taxon>Multicrustacea</taxon>
        <taxon>Hexanauplia</taxon>
        <taxon>Copepoda</taxon>
        <taxon>Harpacticoida</taxon>
        <taxon>Harpacticidae</taxon>
        <taxon>Tigriopus</taxon>
    </lineage>
</organism>
<name>A0A553NSF4_TIGCA</name>
<dbReference type="InterPro" id="IPR016820">
    <property type="entry name" value="Mediator_Med6_met/pln"/>
</dbReference>
<dbReference type="PANTHER" id="PTHR13104">
    <property type="entry name" value="MED-6-RELATED"/>
    <property type="match status" value="1"/>
</dbReference>
<keyword evidence="7" id="KW-0539">Nucleus</keyword>
<dbReference type="EMBL" id="VCGU01000010">
    <property type="protein sequence ID" value="TRY68340.1"/>
    <property type="molecule type" value="Genomic_DNA"/>
</dbReference>
<evidence type="ECO:0000313" key="10">
    <source>
        <dbReference type="EMBL" id="TRY68340.1"/>
    </source>
</evidence>
<keyword evidence="4" id="KW-0805">Transcription regulation</keyword>
<dbReference type="OrthoDB" id="344220at2759"/>
<evidence type="ECO:0000256" key="8">
    <source>
        <dbReference type="ARBA" id="ARBA00031259"/>
    </source>
</evidence>
<dbReference type="AlphaFoldDB" id="A0A553NSF4"/>
<dbReference type="Proteomes" id="UP000318571">
    <property type="component" value="Chromosome 1"/>
</dbReference>
<dbReference type="OMA" id="KKDMKPP"/>
<accession>A0A553NSF4</accession>
<keyword evidence="5" id="KW-0010">Activator</keyword>
<dbReference type="GO" id="GO:0016592">
    <property type="term" value="C:mediator complex"/>
    <property type="evidence" value="ECO:0007669"/>
    <property type="project" value="InterPro"/>
</dbReference>
<comment type="subcellular location">
    <subcellularLocation>
        <location evidence="1">Nucleus</location>
    </subcellularLocation>
</comment>
<reference evidence="10 11" key="1">
    <citation type="journal article" date="2018" name="Nat. Ecol. Evol.">
        <title>Genomic signatures of mitonuclear coevolution across populations of Tigriopus californicus.</title>
        <authorList>
            <person name="Barreto F.S."/>
            <person name="Watson E.T."/>
            <person name="Lima T.G."/>
            <person name="Willett C.S."/>
            <person name="Edmands S."/>
            <person name="Li W."/>
            <person name="Burton R.S."/>
        </authorList>
    </citation>
    <scope>NUCLEOTIDE SEQUENCE [LARGE SCALE GENOMIC DNA]</scope>
    <source>
        <strain evidence="10 11">San Diego</strain>
    </source>
</reference>
<evidence type="ECO:0000256" key="1">
    <source>
        <dbReference type="ARBA" id="ARBA00004123"/>
    </source>
</evidence>
<comment type="similarity">
    <text evidence="2">Belongs to the Mediator complex subunit 6 family.</text>
</comment>
<proteinExistence type="inferred from homology"/>
<keyword evidence="6" id="KW-0804">Transcription</keyword>
<evidence type="ECO:0000256" key="5">
    <source>
        <dbReference type="ARBA" id="ARBA00023159"/>
    </source>
</evidence>
<evidence type="ECO:0000256" key="2">
    <source>
        <dbReference type="ARBA" id="ARBA00007526"/>
    </source>
</evidence>
<dbReference type="GO" id="GO:0006357">
    <property type="term" value="P:regulation of transcription by RNA polymerase II"/>
    <property type="evidence" value="ECO:0007669"/>
    <property type="project" value="InterPro"/>
</dbReference>
<evidence type="ECO:0000256" key="4">
    <source>
        <dbReference type="ARBA" id="ARBA00023015"/>
    </source>
</evidence>
<feature type="region of interest" description="Disordered" evidence="9">
    <location>
        <begin position="152"/>
        <end position="200"/>
    </location>
</feature>
<protein>
    <recommendedName>
        <fullName evidence="3">Mediator of RNA polymerase II transcription subunit 6</fullName>
    </recommendedName>
    <alternativeName>
        <fullName evidence="8">Mediator complex subunit 6</fullName>
    </alternativeName>
</protein>
<dbReference type="STRING" id="6832.A0A553NSF4"/>
<dbReference type="Gene3D" id="3.10.450.580">
    <property type="entry name" value="Mediator complex, subunit Med6"/>
    <property type="match status" value="1"/>
</dbReference>
<keyword evidence="11" id="KW-1185">Reference proteome</keyword>
<feature type="region of interest" description="Disordered" evidence="9">
    <location>
        <begin position="258"/>
        <end position="284"/>
    </location>
</feature>
<dbReference type="PIRSF" id="PIRSF023869">
    <property type="entry name" value="Mediator_MED6_meta/pln"/>
    <property type="match status" value="1"/>
</dbReference>
<evidence type="ECO:0000313" key="11">
    <source>
        <dbReference type="Proteomes" id="UP000318571"/>
    </source>
</evidence>